<dbReference type="PANTHER" id="PTHR47129:SF1">
    <property type="entry name" value="NMRA-LIKE DOMAIN-CONTAINING PROTEIN"/>
    <property type="match status" value="1"/>
</dbReference>
<dbReference type="EMBL" id="SMAR01000020">
    <property type="protein sequence ID" value="TCT37171.1"/>
    <property type="molecule type" value="Genomic_DNA"/>
</dbReference>
<dbReference type="Pfam" id="PF13460">
    <property type="entry name" value="NAD_binding_10"/>
    <property type="match status" value="1"/>
</dbReference>
<gene>
    <name evidence="2" type="ORF">EDC90_102063</name>
</gene>
<dbReference type="InterPro" id="IPR016040">
    <property type="entry name" value="NAD(P)-bd_dom"/>
</dbReference>
<dbReference type="InterPro" id="IPR036291">
    <property type="entry name" value="NAD(P)-bd_dom_sf"/>
</dbReference>
<accession>A0A4R3NUP0</accession>
<organism evidence="2 3">
    <name type="scientific">Martelella mediterranea</name>
    <dbReference type="NCBI Taxonomy" id="293089"/>
    <lineage>
        <taxon>Bacteria</taxon>
        <taxon>Pseudomonadati</taxon>
        <taxon>Pseudomonadota</taxon>
        <taxon>Alphaproteobacteria</taxon>
        <taxon>Hyphomicrobiales</taxon>
        <taxon>Aurantimonadaceae</taxon>
        <taxon>Martelella</taxon>
    </lineage>
</organism>
<dbReference type="PANTHER" id="PTHR47129">
    <property type="entry name" value="QUINONE OXIDOREDUCTASE 2"/>
    <property type="match status" value="1"/>
</dbReference>
<dbReference type="Gene3D" id="3.40.50.720">
    <property type="entry name" value="NAD(P)-binding Rossmann-like Domain"/>
    <property type="match status" value="1"/>
</dbReference>
<protein>
    <submittedName>
        <fullName evidence="2">NAD(P)H dehydrogenase (Quinone)</fullName>
    </submittedName>
</protein>
<sequence>MPETKLLVTGASGQLGRETLEALIENGVAPEKIIATTRDPSKLSDMANRGIEVRRADFSQPETLDAAFKGASRIAVISTDAIAPGTDRITQHMNAISAAVKAGVKRVVYTSMPDPAHSKISFAPDHLASEKAVYESGLTYTILRNSWYQENMLMNLPQAFASGIWATAAGDGKQTHIGHDDCARALAAALTAEDNDNHIYTLTGPESFTMEEIASIARDVIGKPLEVKQVSEDALRGGLEAAGLPGFVVALSVSTDANIRAGGFDLVTSDFETLTGRKPRSLRAFFEANKAAF</sequence>
<dbReference type="AlphaFoldDB" id="A0A4R3NUP0"/>
<evidence type="ECO:0000313" key="3">
    <source>
        <dbReference type="Proteomes" id="UP000295097"/>
    </source>
</evidence>
<evidence type="ECO:0000313" key="2">
    <source>
        <dbReference type="EMBL" id="TCT37171.1"/>
    </source>
</evidence>
<dbReference type="RefSeq" id="WP_132312380.1">
    <property type="nucleotide sequence ID" value="NZ_SMAR01000020.1"/>
</dbReference>
<name>A0A4R3NUP0_9HYPH</name>
<evidence type="ECO:0000259" key="1">
    <source>
        <dbReference type="Pfam" id="PF13460"/>
    </source>
</evidence>
<comment type="caution">
    <text evidence="2">The sequence shown here is derived from an EMBL/GenBank/DDBJ whole genome shotgun (WGS) entry which is preliminary data.</text>
</comment>
<dbReference type="OrthoDB" id="7771794at2"/>
<dbReference type="CDD" id="cd05269">
    <property type="entry name" value="TMR_SDR_a"/>
    <property type="match status" value="1"/>
</dbReference>
<dbReference type="Proteomes" id="UP000295097">
    <property type="component" value="Unassembled WGS sequence"/>
</dbReference>
<reference evidence="2 3" key="1">
    <citation type="submission" date="2019-03" db="EMBL/GenBank/DDBJ databases">
        <title>Freshwater and sediment microbial communities from various areas in North America, analyzing microbe dynamics in response to fracking.</title>
        <authorList>
            <person name="Lamendella R."/>
        </authorList>
    </citation>
    <scope>NUCLEOTIDE SEQUENCE [LARGE SCALE GENOMIC DNA]</scope>
    <source>
        <strain evidence="2 3">175.2</strain>
    </source>
</reference>
<feature type="domain" description="NAD(P)-binding" evidence="1">
    <location>
        <begin position="10"/>
        <end position="191"/>
    </location>
</feature>
<proteinExistence type="predicted"/>
<dbReference type="SUPFAM" id="SSF51735">
    <property type="entry name" value="NAD(P)-binding Rossmann-fold domains"/>
    <property type="match status" value="1"/>
</dbReference>
<keyword evidence="3" id="KW-1185">Reference proteome</keyword>
<dbReference type="Gene3D" id="3.90.25.10">
    <property type="entry name" value="UDP-galactose 4-epimerase, domain 1"/>
    <property type="match status" value="1"/>
</dbReference>
<dbReference type="InterPro" id="IPR052718">
    <property type="entry name" value="NmrA-type_oxidoreductase"/>
</dbReference>